<name>A0A1V3XT99_MYCKA</name>
<accession>A0A1V3XT99</accession>
<sequence length="46" mass="4983">MGLDAPIALGDLCLSLPRTPKRSRIGLGTTRRPRRRRRLTPAGATG</sequence>
<evidence type="ECO:0000313" key="2">
    <source>
        <dbReference type="EMBL" id="OOK82409.1"/>
    </source>
</evidence>
<evidence type="ECO:0000256" key="1">
    <source>
        <dbReference type="SAM" id="MobiDB-lite"/>
    </source>
</evidence>
<evidence type="ECO:0000313" key="3">
    <source>
        <dbReference type="Proteomes" id="UP000189229"/>
    </source>
</evidence>
<comment type="caution">
    <text evidence="2">The sequence shown here is derived from an EMBL/GenBank/DDBJ whole genome shotgun (WGS) entry which is preliminary data.</text>
</comment>
<feature type="region of interest" description="Disordered" evidence="1">
    <location>
        <begin position="20"/>
        <end position="46"/>
    </location>
</feature>
<proteinExistence type="predicted"/>
<reference evidence="2 3" key="1">
    <citation type="submission" date="2017-02" db="EMBL/GenBank/DDBJ databases">
        <title>Complete genome sequences of Mycobacterium kansasii strains isolated from rhesus macaques.</title>
        <authorList>
            <person name="Panda A."/>
            <person name="Nagaraj S."/>
            <person name="Zhao X."/>
            <person name="Tettelin H."/>
            <person name="Detolla L.J."/>
        </authorList>
    </citation>
    <scope>NUCLEOTIDE SEQUENCE [LARGE SCALE GENOMIC DNA]</scope>
    <source>
        <strain evidence="2 3">11-3813</strain>
    </source>
</reference>
<dbReference type="Proteomes" id="UP000189229">
    <property type="component" value="Unassembled WGS sequence"/>
</dbReference>
<dbReference type="AlphaFoldDB" id="A0A1V3XT99"/>
<dbReference type="EMBL" id="MVBM01000001">
    <property type="protein sequence ID" value="OOK82409.1"/>
    <property type="molecule type" value="Genomic_DNA"/>
</dbReference>
<organism evidence="2 3">
    <name type="scientific">Mycobacterium kansasii</name>
    <dbReference type="NCBI Taxonomy" id="1768"/>
    <lineage>
        <taxon>Bacteria</taxon>
        <taxon>Bacillati</taxon>
        <taxon>Actinomycetota</taxon>
        <taxon>Actinomycetes</taxon>
        <taxon>Mycobacteriales</taxon>
        <taxon>Mycobacteriaceae</taxon>
        <taxon>Mycobacterium</taxon>
    </lineage>
</organism>
<protein>
    <submittedName>
        <fullName evidence="2">Uncharacterized protein</fullName>
    </submittedName>
</protein>
<gene>
    <name evidence="2" type="ORF">BZL30_0059</name>
</gene>